<name>A0ABW5QBQ3_9BACI</name>
<organism evidence="2 3">
    <name type="scientific">Piscibacillus salipiscarius</name>
    <dbReference type="NCBI Taxonomy" id="299480"/>
    <lineage>
        <taxon>Bacteria</taxon>
        <taxon>Bacillati</taxon>
        <taxon>Bacillota</taxon>
        <taxon>Bacilli</taxon>
        <taxon>Bacillales</taxon>
        <taxon>Bacillaceae</taxon>
        <taxon>Piscibacillus</taxon>
    </lineage>
</organism>
<comment type="caution">
    <text evidence="2">The sequence shown here is derived from an EMBL/GenBank/DDBJ whole genome shotgun (WGS) entry which is preliminary data.</text>
</comment>
<keyword evidence="3" id="KW-1185">Reference proteome</keyword>
<dbReference type="Pfam" id="PF09648">
    <property type="entry name" value="YycI"/>
    <property type="match status" value="1"/>
</dbReference>
<evidence type="ECO:0000313" key="3">
    <source>
        <dbReference type="Proteomes" id="UP001597452"/>
    </source>
</evidence>
<dbReference type="Gene3D" id="2.40.128.690">
    <property type="entry name" value="YycH protein, domain 3-like"/>
    <property type="match status" value="1"/>
</dbReference>
<feature type="domain" description="Regulatory protein YycH-like" evidence="1">
    <location>
        <begin position="39"/>
        <end position="274"/>
    </location>
</feature>
<evidence type="ECO:0000313" key="2">
    <source>
        <dbReference type="EMBL" id="MFD2638895.1"/>
    </source>
</evidence>
<evidence type="ECO:0000259" key="1">
    <source>
        <dbReference type="Pfam" id="PF09648"/>
    </source>
</evidence>
<protein>
    <submittedName>
        <fullName evidence="2">Two-component system regulatory protein YycI</fullName>
    </submittedName>
</protein>
<dbReference type="Proteomes" id="UP001597452">
    <property type="component" value="Unassembled WGS sequence"/>
</dbReference>
<accession>A0ABW5QBQ3</accession>
<dbReference type="EMBL" id="JBHUMZ010000019">
    <property type="protein sequence ID" value="MFD2638895.1"/>
    <property type="molecule type" value="Genomic_DNA"/>
</dbReference>
<sequence>MQWGQIKTIFIISFLVLNLFLVQEFLDKINTTTYDPLEKQSPIEEQLSAQGITYDLPEGDLKESYVSAPRYQLTEEDITALEGFSDQQLIGLTSSQNAVLSLDTVLEGEPSLFNMEIITSEFKKPLELDLENNLSGSIETIKSNIIKGDSYVFWNHYEDENVLLFFQRQNNKTVYFNDSAALIVLLNEEGNAIQYRQTMLDDLEDRPDEQTITDPINAIYSVWSNTVTGIPTDSHITLDLGYQTLVPLDDGVQVFVPTWDVIVNEQSHFFVNAMEGQYVQHDEMKFVTERKEALKREIQELKSE</sequence>
<dbReference type="InterPro" id="IPR018604">
    <property type="entry name" value="YycI-like"/>
</dbReference>
<reference evidence="3" key="1">
    <citation type="journal article" date="2019" name="Int. J. Syst. Evol. Microbiol.">
        <title>The Global Catalogue of Microorganisms (GCM) 10K type strain sequencing project: providing services to taxonomists for standard genome sequencing and annotation.</title>
        <authorList>
            <consortium name="The Broad Institute Genomics Platform"/>
            <consortium name="The Broad Institute Genome Sequencing Center for Infectious Disease"/>
            <person name="Wu L."/>
            <person name="Ma J."/>
        </authorList>
    </citation>
    <scope>NUCLEOTIDE SEQUENCE [LARGE SCALE GENOMIC DNA]</scope>
    <source>
        <strain evidence="3">TISTR 1571</strain>
    </source>
</reference>
<dbReference type="RefSeq" id="WP_054752880.1">
    <property type="nucleotide sequence ID" value="NZ_JBHUMZ010000019.1"/>
</dbReference>
<proteinExistence type="predicted"/>
<gene>
    <name evidence="2" type="ORF">ACFSW4_08470</name>
</gene>